<evidence type="ECO:0000256" key="7">
    <source>
        <dbReference type="ARBA" id="ARBA00023114"/>
    </source>
</evidence>
<protein>
    <recommendedName>
        <fullName evidence="12">OmpA-like domain-containing protein</fullName>
    </recommendedName>
</protein>
<dbReference type="Gene3D" id="3.30.1330.60">
    <property type="entry name" value="OmpA-like domain"/>
    <property type="match status" value="1"/>
</dbReference>
<dbReference type="InterPro" id="IPR027385">
    <property type="entry name" value="Beta-barrel_OMP"/>
</dbReference>
<dbReference type="PANTHER" id="PTHR30329">
    <property type="entry name" value="STATOR ELEMENT OF FLAGELLAR MOTOR COMPLEX"/>
    <property type="match status" value="1"/>
</dbReference>
<evidence type="ECO:0000256" key="9">
    <source>
        <dbReference type="ARBA" id="ARBA00023237"/>
    </source>
</evidence>
<dbReference type="STRING" id="1122125.GCA_000423185_05422"/>
<evidence type="ECO:0000256" key="2">
    <source>
        <dbReference type="ARBA" id="ARBA00022448"/>
    </source>
</evidence>
<evidence type="ECO:0000256" key="10">
    <source>
        <dbReference type="PROSITE-ProRule" id="PRU00473"/>
    </source>
</evidence>
<dbReference type="InterPro" id="IPR011250">
    <property type="entry name" value="OMP/PagP_B-barrel"/>
</dbReference>
<dbReference type="RefSeq" id="WP_088152528.1">
    <property type="nucleotide sequence ID" value="NZ_NHON01000034.1"/>
</dbReference>
<keyword evidence="5 11" id="KW-0732">Signal</keyword>
<keyword evidence="3" id="KW-1134">Transmembrane beta strand</keyword>
<dbReference type="GO" id="GO:0009279">
    <property type="term" value="C:cell outer membrane"/>
    <property type="evidence" value="ECO:0007669"/>
    <property type="project" value="UniProtKB-SubCell"/>
</dbReference>
<dbReference type="PROSITE" id="PS51123">
    <property type="entry name" value="OMPA_2"/>
    <property type="match status" value="1"/>
</dbReference>
<dbReference type="AlphaFoldDB" id="A0A211ZK48"/>
<dbReference type="InterPro" id="IPR006665">
    <property type="entry name" value="OmpA-like"/>
</dbReference>
<evidence type="ECO:0000313" key="13">
    <source>
        <dbReference type="EMBL" id="OWJ65641.1"/>
    </source>
</evidence>
<dbReference type="SUPFAM" id="SSF56925">
    <property type="entry name" value="OMPA-like"/>
    <property type="match status" value="1"/>
</dbReference>
<evidence type="ECO:0000256" key="1">
    <source>
        <dbReference type="ARBA" id="ARBA00004571"/>
    </source>
</evidence>
<dbReference type="PRINTS" id="PR01021">
    <property type="entry name" value="OMPADOMAIN"/>
</dbReference>
<dbReference type="CDD" id="cd07185">
    <property type="entry name" value="OmpA_C-like"/>
    <property type="match status" value="1"/>
</dbReference>
<evidence type="ECO:0000256" key="3">
    <source>
        <dbReference type="ARBA" id="ARBA00022452"/>
    </source>
</evidence>
<reference evidence="14" key="1">
    <citation type="submission" date="2017-05" db="EMBL/GenBank/DDBJ databases">
        <authorList>
            <person name="Macchi M."/>
            <person name="Festa S."/>
            <person name="Coppotelli B.M."/>
            <person name="Morelli I.S."/>
        </authorList>
    </citation>
    <scope>NUCLEOTIDE SEQUENCE [LARGE SCALE GENOMIC DNA]</scope>
    <source>
        <strain evidence="14">I</strain>
    </source>
</reference>
<dbReference type="EMBL" id="NHON01000034">
    <property type="protein sequence ID" value="OWJ65641.1"/>
    <property type="molecule type" value="Genomic_DNA"/>
</dbReference>
<evidence type="ECO:0000256" key="11">
    <source>
        <dbReference type="SAM" id="SignalP"/>
    </source>
</evidence>
<feature type="signal peptide" evidence="11">
    <location>
        <begin position="1"/>
        <end position="22"/>
    </location>
</feature>
<evidence type="ECO:0000256" key="8">
    <source>
        <dbReference type="ARBA" id="ARBA00023136"/>
    </source>
</evidence>
<name>A0A211ZK48_9PROT</name>
<keyword evidence="9" id="KW-0998">Cell outer membrane</keyword>
<dbReference type="GO" id="GO:0046930">
    <property type="term" value="C:pore complex"/>
    <property type="evidence" value="ECO:0007669"/>
    <property type="project" value="UniProtKB-KW"/>
</dbReference>
<dbReference type="InterPro" id="IPR036737">
    <property type="entry name" value="OmpA-like_sf"/>
</dbReference>
<evidence type="ECO:0000313" key="14">
    <source>
        <dbReference type="Proteomes" id="UP000196655"/>
    </source>
</evidence>
<evidence type="ECO:0000259" key="12">
    <source>
        <dbReference type="PROSITE" id="PS51123"/>
    </source>
</evidence>
<dbReference type="Pfam" id="PF13505">
    <property type="entry name" value="OMP_b-brl"/>
    <property type="match status" value="1"/>
</dbReference>
<evidence type="ECO:0000256" key="5">
    <source>
        <dbReference type="ARBA" id="ARBA00022729"/>
    </source>
</evidence>
<keyword evidence="6" id="KW-0406">Ion transport</keyword>
<dbReference type="GO" id="GO:0015288">
    <property type="term" value="F:porin activity"/>
    <property type="evidence" value="ECO:0007669"/>
    <property type="project" value="UniProtKB-KW"/>
</dbReference>
<dbReference type="PANTHER" id="PTHR30329:SF21">
    <property type="entry name" value="LIPOPROTEIN YIAD-RELATED"/>
    <property type="match status" value="1"/>
</dbReference>
<dbReference type="InterPro" id="IPR006664">
    <property type="entry name" value="OMP_bac"/>
</dbReference>
<keyword evidence="7" id="KW-0626">Porin</keyword>
<accession>A0A211ZK48</accession>
<dbReference type="InterPro" id="IPR050330">
    <property type="entry name" value="Bact_OuterMem_StrucFunc"/>
</dbReference>
<evidence type="ECO:0000256" key="4">
    <source>
        <dbReference type="ARBA" id="ARBA00022692"/>
    </source>
</evidence>
<feature type="domain" description="OmpA-like" evidence="12">
    <location>
        <begin position="245"/>
        <end position="357"/>
    </location>
</feature>
<dbReference type="Proteomes" id="UP000196655">
    <property type="component" value="Unassembled WGS sequence"/>
</dbReference>
<keyword evidence="8 10" id="KW-0472">Membrane</keyword>
<organism evidence="13 14">
    <name type="scientific">Inquilinus limosus</name>
    <dbReference type="NCBI Taxonomy" id="171674"/>
    <lineage>
        <taxon>Bacteria</taxon>
        <taxon>Pseudomonadati</taxon>
        <taxon>Pseudomonadota</taxon>
        <taxon>Alphaproteobacteria</taxon>
        <taxon>Rhodospirillales</taxon>
        <taxon>Rhodospirillaceae</taxon>
        <taxon>Inquilinus</taxon>
    </lineage>
</organism>
<comment type="subcellular location">
    <subcellularLocation>
        <location evidence="1">Cell outer membrane</location>
        <topology evidence="1">Multi-pass membrane protein</topology>
    </subcellularLocation>
</comment>
<proteinExistence type="predicted"/>
<evidence type="ECO:0000256" key="6">
    <source>
        <dbReference type="ARBA" id="ARBA00023065"/>
    </source>
</evidence>
<dbReference type="OrthoDB" id="189250at2"/>
<comment type="caution">
    <text evidence="13">The sequence shown here is derived from an EMBL/GenBank/DDBJ whole genome shotgun (WGS) entry which is preliminary data.</text>
</comment>
<keyword evidence="4" id="KW-0812">Transmembrane</keyword>
<dbReference type="Gene3D" id="2.40.160.20">
    <property type="match status" value="1"/>
</dbReference>
<dbReference type="SUPFAM" id="SSF103088">
    <property type="entry name" value="OmpA-like"/>
    <property type="match status" value="1"/>
</dbReference>
<feature type="chain" id="PRO_5013392716" description="OmpA-like domain-containing protein" evidence="11">
    <location>
        <begin position="23"/>
        <end position="357"/>
    </location>
</feature>
<sequence length="357" mass="38646">MKILALCAAGTLAVLLATPGMAQQARGIYLGAGAGVNLRQDQRWTIDDPRTDGHADVGFDTAPAGNIYIGYDFGAIRADLEGSFRQNDIGTTRLSYDSFRLNRFITVPGADDVKVNVKGHERTIGLMANVYYDFEFGSPFVPYVGGGIGVGFNNWKVKAKDANIDFDYDSPLFAYQGIAGVSYYITPKLAVNVEYRYFGETDAEFTSGDTKVKLDAPAHHTILAGVKYVFDFGAASGEPAPETPVDTGQRSYLVFFDFDSSRLTPEARSIVASAATDALRGESTRIDVTGHTDRSGTDAYNQALSVRRAEAVRRELVADGVADNLIIVRGVGESDPLVPTADGVREPQNRRVEIVMN</sequence>
<dbReference type="GO" id="GO:0006811">
    <property type="term" value="P:monoatomic ion transport"/>
    <property type="evidence" value="ECO:0007669"/>
    <property type="project" value="UniProtKB-KW"/>
</dbReference>
<keyword evidence="14" id="KW-1185">Reference proteome</keyword>
<dbReference type="Pfam" id="PF00691">
    <property type="entry name" value="OmpA"/>
    <property type="match status" value="1"/>
</dbReference>
<gene>
    <name evidence="13" type="ORF">BWR60_18600</name>
</gene>
<keyword evidence="2" id="KW-0813">Transport</keyword>